<proteinExistence type="predicted"/>
<accession>A0AB33KN74</accession>
<evidence type="ECO:0000313" key="1">
    <source>
        <dbReference type="EMBL" id="BFP56086.1"/>
    </source>
</evidence>
<dbReference type="AlphaFoldDB" id="A0AB33KN74"/>
<reference evidence="1" key="1">
    <citation type="submission" date="2024-07" db="EMBL/GenBank/DDBJ databases">
        <title>Complete genome sequences of cellulolytic bacteria, Kitasatospora sp. CMC57 and Streptomyces sp. CMC78, isolated from Japanese agricultural soil.</title>
        <authorList>
            <person name="Hashimoto T."/>
            <person name="Ito M."/>
            <person name="Iwamoto M."/>
            <person name="Fukahori D."/>
            <person name="Shoda T."/>
            <person name="Sakoda M."/>
            <person name="Morohoshi T."/>
            <person name="Mitsuboshi M."/>
            <person name="Nishizawa T."/>
        </authorList>
    </citation>
    <scope>NUCLEOTIDE SEQUENCE</scope>
    <source>
        <strain evidence="1">CMC78</strain>
    </source>
</reference>
<protein>
    <submittedName>
        <fullName evidence="1">Uncharacterized protein</fullName>
    </submittedName>
</protein>
<name>A0AB33KN74_9ACTN</name>
<gene>
    <name evidence="1" type="ORF">SCMC78_58930</name>
</gene>
<dbReference type="KEGG" id="stcm:SCMC78_58930"/>
<organism evidence="1">
    <name type="scientific">Streptomyces sp. CMC78</name>
    <dbReference type="NCBI Taxonomy" id="3231512"/>
    <lineage>
        <taxon>Bacteria</taxon>
        <taxon>Bacillati</taxon>
        <taxon>Actinomycetota</taxon>
        <taxon>Actinomycetes</taxon>
        <taxon>Kitasatosporales</taxon>
        <taxon>Streptomycetaceae</taxon>
        <taxon>Streptomyces</taxon>
    </lineage>
</organism>
<dbReference type="EMBL" id="AP035884">
    <property type="protein sequence ID" value="BFP56086.1"/>
    <property type="molecule type" value="Genomic_DNA"/>
</dbReference>
<sequence>MSRQKTEARLIVLFIPLEGRAAAFRPFPIVPLLTDFSPAVSHPAHRPVTLSPG</sequence>